<protein>
    <submittedName>
        <fullName evidence="2">Uncharacterized protein</fullName>
    </submittedName>
</protein>
<dbReference type="Proteomes" id="UP000185999">
    <property type="component" value="Unassembled WGS sequence"/>
</dbReference>
<organism evidence="2 3">
    <name type="scientific">Neptunomonas antarctica</name>
    <dbReference type="NCBI Taxonomy" id="619304"/>
    <lineage>
        <taxon>Bacteria</taxon>
        <taxon>Pseudomonadati</taxon>
        <taxon>Pseudomonadota</taxon>
        <taxon>Gammaproteobacteria</taxon>
        <taxon>Oceanospirillales</taxon>
        <taxon>Oceanospirillaceae</taxon>
        <taxon>Neptunomonas</taxon>
    </lineage>
</organism>
<dbReference type="EMBL" id="FTOE01000001">
    <property type="protein sequence ID" value="SIS44676.1"/>
    <property type="molecule type" value="Genomic_DNA"/>
</dbReference>
<reference evidence="3" key="1">
    <citation type="submission" date="2017-01" db="EMBL/GenBank/DDBJ databases">
        <authorList>
            <person name="Varghese N."/>
            <person name="Submissions S."/>
        </authorList>
    </citation>
    <scope>NUCLEOTIDE SEQUENCE [LARGE SCALE GENOMIC DNA]</scope>
    <source>
        <strain evidence="3">DSM 22306</strain>
    </source>
</reference>
<evidence type="ECO:0000313" key="2">
    <source>
        <dbReference type="EMBL" id="SIS44676.1"/>
    </source>
</evidence>
<accession>A0A1N7J609</accession>
<dbReference type="STRING" id="619304.SAMN05421760_101654"/>
<feature type="signal peptide" evidence="1">
    <location>
        <begin position="1"/>
        <end position="20"/>
    </location>
</feature>
<name>A0A1N7J609_9GAMM</name>
<dbReference type="AlphaFoldDB" id="A0A1N7J609"/>
<dbReference type="RefSeq" id="WP_054342824.1">
    <property type="nucleotide sequence ID" value="NZ_FTOE01000001.1"/>
</dbReference>
<feature type="chain" id="PRO_5009942926" evidence="1">
    <location>
        <begin position="21"/>
        <end position="83"/>
    </location>
</feature>
<gene>
    <name evidence="2" type="ORF">SAMN05421760_101654</name>
</gene>
<keyword evidence="3" id="KW-1185">Reference proteome</keyword>
<evidence type="ECO:0000313" key="3">
    <source>
        <dbReference type="Proteomes" id="UP000185999"/>
    </source>
</evidence>
<keyword evidence="1" id="KW-0732">Signal</keyword>
<proteinExistence type="predicted"/>
<evidence type="ECO:0000256" key="1">
    <source>
        <dbReference type="SAM" id="SignalP"/>
    </source>
</evidence>
<sequence>MIIAPMLALFLFTSLPVVQAETDYAPDSECLYLVKQLEDIKDARAIGGSSHYFRMLAVENKRLYDLFNILNCSFTSKLLQNRG</sequence>